<keyword evidence="3" id="KW-1185">Reference proteome</keyword>
<protein>
    <submittedName>
        <fullName evidence="2">Uncharacterized protein</fullName>
    </submittedName>
</protein>
<accession>A0A437AN09</accession>
<evidence type="ECO:0000256" key="1">
    <source>
        <dbReference type="SAM" id="SignalP"/>
    </source>
</evidence>
<dbReference type="VEuPathDB" id="MicrosporidiaDB:TUBRATIS_10460"/>
<evidence type="ECO:0000313" key="2">
    <source>
        <dbReference type="EMBL" id="RVD92448.1"/>
    </source>
</evidence>
<comment type="caution">
    <text evidence="2">The sequence shown here is derived from an EMBL/GenBank/DDBJ whole genome shotgun (WGS) entry which is preliminary data.</text>
</comment>
<dbReference type="AlphaFoldDB" id="A0A437AN09"/>
<organism evidence="2 3">
    <name type="scientific">Tubulinosema ratisbonensis</name>
    <dbReference type="NCBI Taxonomy" id="291195"/>
    <lineage>
        <taxon>Eukaryota</taxon>
        <taxon>Fungi</taxon>
        <taxon>Fungi incertae sedis</taxon>
        <taxon>Microsporidia</taxon>
        <taxon>Tubulinosematoidea</taxon>
        <taxon>Tubulinosematidae</taxon>
        <taxon>Tubulinosema</taxon>
    </lineage>
</organism>
<dbReference type="OrthoDB" id="2186611at2759"/>
<name>A0A437AN09_9MICR</name>
<sequence length="152" mass="17975">MFITLFLLTYALDTTLLNKPTKITVRNKPFRRFTLDDSLKLKNSDDKVKILQADSKSYYLTINKKVICHLTDNTVNVCKNGFNRSKNWEIIPLRYKGYLIRSYTKNSKSDRLCMKHDEMKEGIVLDRCDKYDDSLRWDVGENDFMHSGYEIK</sequence>
<evidence type="ECO:0000313" key="3">
    <source>
        <dbReference type="Proteomes" id="UP000282876"/>
    </source>
</evidence>
<proteinExistence type="predicted"/>
<dbReference type="EMBL" id="RCSS01000217">
    <property type="protein sequence ID" value="RVD92448.1"/>
    <property type="molecule type" value="Genomic_DNA"/>
</dbReference>
<dbReference type="Proteomes" id="UP000282876">
    <property type="component" value="Unassembled WGS sequence"/>
</dbReference>
<feature type="chain" id="PRO_5019547491" evidence="1">
    <location>
        <begin position="18"/>
        <end position="152"/>
    </location>
</feature>
<keyword evidence="1" id="KW-0732">Signal</keyword>
<reference evidence="2 3" key="1">
    <citation type="submission" date="2018-10" db="EMBL/GenBank/DDBJ databases">
        <title>Draft genome sequence of the microsporidian Tubulinosema ratisbonensis.</title>
        <authorList>
            <person name="Polonais V."/>
            <person name="Peyretaillade E."/>
            <person name="Niehus S."/>
            <person name="Wawrzyniak I."/>
            <person name="Franchet A."/>
            <person name="Gaspin C."/>
            <person name="Reichstadt M."/>
            <person name="Belser C."/>
            <person name="Labadie K."/>
            <person name="Delbac F."/>
            <person name="Ferrandon D."/>
        </authorList>
    </citation>
    <scope>NUCLEOTIDE SEQUENCE [LARGE SCALE GENOMIC DNA]</scope>
    <source>
        <strain evidence="2 3">Franzen</strain>
    </source>
</reference>
<dbReference type="PROSITE" id="PS50231">
    <property type="entry name" value="RICIN_B_LECTIN"/>
    <property type="match status" value="1"/>
</dbReference>
<gene>
    <name evidence="2" type="ORF">TUBRATIS_10460</name>
</gene>
<feature type="signal peptide" evidence="1">
    <location>
        <begin position="1"/>
        <end position="17"/>
    </location>
</feature>